<sequence length="81" mass="9385">MCHAFYLNVIPINKVVRHSCSNSIGRHIKQEVTCVLTNCSFSINSHRFVTVGSTHRFILFALNEHMILVPRYMVFYDRSSP</sequence>
<evidence type="ECO:0000313" key="1">
    <source>
        <dbReference type="EMBL" id="OCT98862.1"/>
    </source>
</evidence>
<dbReference type="EMBL" id="CM004467">
    <property type="protein sequence ID" value="OCT98862.1"/>
    <property type="molecule type" value="Genomic_DNA"/>
</dbReference>
<reference evidence="2" key="1">
    <citation type="journal article" date="2016" name="Nature">
        <title>Genome evolution in the allotetraploid frog Xenopus laevis.</title>
        <authorList>
            <person name="Session A.M."/>
            <person name="Uno Y."/>
            <person name="Kwon T."/>
            <person name="Chapman J.A."/>
            <person name="Toyoda A."/>
            <person name="Takahashi S."/>
            <person name="Fukui A."/>
            <person name="Hikosaka A."/>
            <person name="Suzuki A."/>
            <person name="Kondo M."/>
            <person name="van Heeringen S.J."/>
            <person name="Quigley I."/>
            <person name="Heinz S."/>
            <person name="Ogino H."/>
            <person name="Ochi H."/>
            <person name="Hellsten U."/>
            <person name="Lyons J.B."/>
            <person name="Simakov O."/>
            <person name="Putnam N."/>
            <person name="Stites J."/>
            <person name="Kuroki Y."/>
            <person name="Tanaka T."/>
            <person name="Michiue T."/>
            <person name="Watanabe M."/>
            <person name="Bogdanovic O."/>
            <person name="Lister R."/>
            <person name="Georgiou G."/>
            <person name="Paranjpe S.S."/>
            <person name="van Kruijsbergen I."/>
            <person name="Shu S."/>
            <person name="Carlson J."/>
            <person name="Kinoshita T."/>
            <person name="Ohta Y."/>
            <person name="Mawaribuchi S."/>
            <person name="Jenkins J."/>
            <person name="Grimwood J."/>
            <person name="Schmutz J."/>
            <person name="Mitros T."/>
            <person name="Mozaffari S.V."/>
            <person name="Suzuki Y."/>
            <person name="Haramoto Y."/>
            <person name="Yamamoto T.S."/>
            <person name="Takagi C."/>
            <person name="Heald R."/>
            <person name="Miller K."/>
            <person name="Haudenschild C."/>
            <person name="Kitzman J."/>
            <person name="Nakayama T."/>
            <person name="Izutsu Y."/>
            <person name="Robert J."/>
            <person name="Fortriede J."/>
            <person name="Burns K."/>
            <person name="Lotay V."/>
            <person name="Karimi K."/>
            <person name="Yasuoka Y."/>
            <person name="Dichmann D.S."/>
            <person name="Flajnik M.F."/>
            <person name="Houston D.W."/>
            <person name="Shendure J."/>
            <person name="DuPasquier L."/>
            <person name="Vize P.D."/>
            <person name="Zorn A.M."/>
            <person name="Ito M."/>
            <person name="Marcotte E.M."/>
            <person name="Wallingford J.B."/>
            <person name="Ito Y."/>
            <person name="Asashima M."/>
            <person name="Ueno N."/>
            <person name="Matsuda Y."/>
            <person name="Veenstra G.J."/>
            <person name="Fujiyama A."/>
            <person name="Harland R.M."/>
            <person name="Taira M."/>
            <person name="Rokhsar D.S."/>
        </authorList>
    </citation>
    <scope>NUCLEOTIDE SEQUENCE [LARGE SCALE GENOMIC DNA]</scope>
    <source>
        <strain evidence="2">J</strain>
    </source>
</reference>
<gene>
    <name evidence="1" type="ORF">XELAEV_18011097mg</name>
</gene>
<accession>A0A974DXY7</accession>
<dbReference type="AlphaFoldDB" id="A0A974DXY7"/>
<evidence type="ECO:0000313" key="2">
    <source>
        <dbReference type="Proteomes" id="UP000694892"/>
    </source>
</evidence>
<organism evidence="1 2">
    <name type="scientific">Xenopus laevis</name>
    <name type="common">African clawed frog</name>
    <dbReference type="NCBI Taxonomy" id="8355"/>
    <lineage>
        <taxon>Eukaryota</taxon>
        <taxon>Metazoa</taxon>
        <taxon>Chordata</taxon>
        <taxon>Craniata</taxon>
        <taxon>Vertebrata</taxon>
        <taxon>Euteleostomi</taxon>
        <taxon>Amphibia</taxon>
        <taxon>Batrachia</taxon>
        <taxon>Anura</taxon>
        <taxon>Pipoidea</taxon>
        <taxon>Pipidae</taxon>
        <taxon>Xenopodinae</taxon>
        <taxon>Xenopus</taxon>
        <taxon>Xenopus</taxon>
    </lineage>
</organism>
<protein>
    <submittedName>
        <fullName evidence="1">Uncharacterized protein</fullName>
    </submittedName>
</protein>
<dbReference type="Proteomes" id="UP000694892">
    <property type="component" value="Chromosome 1S"/>
</dbReference>
<name>A0A974DXY7_XENLA</name>
<proteinExistence type="predicted"/>